<dbReference type="InterPro" id="IPR004358">
    <property type="entry name" value="Sig_transdc_His_kin-like_C"/>
</dbReference>
<accession>A0ABT8JNR0</accession>
<keyword evidence="4" id="KW-1003">Cell membrane</keyword>
<evidence type="ECO:0000256" key="5">
    <source>
        <dbReference type="ARBA" id="ARBA00022553"/>
    </source>
</evidence>
<dbReference type="CDD" id="cd00075">
    <property type="entry name" value="HATPase"/>
    <property type="match status" value="1"/>
</dbReference>
<feature type="coiled-coil region" evidence="14">
    <location>
        <begin position="207"/>
        <end position="241"/>
    </location>
</feature>
<evidence type="ECO:0000313" key="18">
    <source>
        <dbReference type="EMBL" id="MDN4606196.1"/>
    </source>
</evidence>
<dbReference type="SUPFAM" id="SSF55874">
    <property type="entry name" value="ATPase domain of HSP90 chaperone/DNA topoisomerase II/histidine kinase"/>
    <property type="match status" value="1"/>
</dbReference>
<protein>
    <recommendedName>
        <fullName evidence="3">histidine kinase</fullName>
        <ecNumber evidence="3">2.7.13.3</ecNumber>
    </recommendedName>
</protein>
<evidence type="ECO:0000256" key="13">
    <source>
        <dbReference type="ARBA" id="ARBA00023136"/>
    </source>
</evidence>
<dbReference type="PROSITE" id="PS50109">
    <property type="entry name" value="HIS_KIN"/>
    <property type="match status" value="1"/>
</dbReference>
<proteinExistence type="predicted"/>
<keyword evidence="7 15" id="KW-0812">Transmembrane</keyword>
<dbReference type="Pfam" id="PF02518">
    <property type="entry name" value="HATPase_c"/>
    <property type="match status" value="1"/>
</dbReference>
<evidence type="ECO:0000256" key="14">
    <source>
        <dbReference type="SAM" id="Coils"/>
    </source>
</evidence>
<dbReference type="PRINTS" id="PR00344">
    <property type="entry name" value="BCTRLSENSOR"/>
</dbReference>
<dbReference type="InterPro" id="IPR005467">
    <property type="entry name" value="His_kinase_dom"/>
</dbReference>
<dbReference type="InterPro" id="IPR003594">
    <property type="entry name" value="HATPase_dom"/>
</dbReference>
<evidence type="ECO:0000256" key="3">
    <source>
        <dbReference type="ARBA" id="ARBA00012438"/>
    </source>
</evidence>
<dbReference type="PROSITE" id="PS50885">
    <property type="entry name" value="HAMP"/>
    <property type="match status" value="1"/>
</dbReference>
<comment type="subcellular location">
    <subcellularLocation>
        <location evidence="2">Cell membrane</location>
        <topology evidence="2">Multi-pass membrane protein</topology>
    </subcellularLocation>
</comment>
<evidence type="ECO:0000259" key="16">
    <source>
        <dbReference type="PROSITE" id="PS50109"/>
    </source>
</evidence>
<dbReference type="EMBL" id="JAROCC010000001">
    <property type="protein sequence ID" value="MDN4606196.1"/>
    <property type="molecule type" value="Genomic_DNA"/>
</dbReference>
<keyword evidence="5" id="KW-0597">Phosphoprotein</keyword>
<dbReference type="InterPro" id="IPR003661">
    <property type="entry name" value="HisK_dim/P_dom"/>
</dbReference>
<dbReference type="EC" id="2.7.13.3" evidence="3"/>
<name>A0ABT8JNR0_9BACL</name>
<evidence type="ECO:0000259" key="17">
    <source>
        <dbReference type="PROSITE" id="PS50885"/>
    </source>
</evidence>
<keyword evidence="10" id="KW-0067">ATP-binding</keyword>
<comment type="catalytic activity">
    <reaction evidence="1">
        <text>ATP + protein L-histidine = ADP + protein N-phospho-L-histidine.</text>
        <dbReference type="EC" id="2.7.13.3"/>
    </reaction>
</comment>
<evidence type="ECO:0000256" key="6">
    <source>
        <dbReference type="ARBA" id="ARBA00022679"/>
    </source>
</evidence>
<evidence type="ECO:0000256" key="11">
    <source>
        <dbReference type="ARBA" id="ARBA00022989"/>
    </source>
</evidence>
<dbReference type="SUPFAM" id="SSF47384">
    <property type="entry name" value="Homodimeric domain of signal transducing histidine kinase"/>
    <property type="match status" value="1"/>
</dbReference>
<feature type="transmembrane region" description="Helical" evidence="15">
    <location>
        <begin position="7"/>
        <end position="30"/>
    </location>
</feature>
<dbReference type="InterPro" id="IPR050398">
    <property type="entry name" value="HssS/ArlS-like"/>
</dbReference>
<dbReference type="CDD" id="cd06225">
    <property type="entry name" value="HAMP"/>
    <property type="match status" value="1"/>
</dbReference>
<dbReference type="PANTHER" id="PTHR45528">
    <property type="entry name" value="SENSOR HISTIDINE KINASE CPXA"/>
    <property type="match status" value="1"/>
</dbReference>
<dbReference type="Proteomes" id="UP001175097">
    <property type="component" value="Unassembled WGS sequence"/>
</dbReference>
<comment type="caution">
    <text evidence="18">The sequence shown here is derived from an EMBL/GenBank/DDBJ whole genome shotgun (WGS) entry which is preliminary data.</text>
</comment>
<dbReference type="InterPro" id="IPR036890">
    <property type="entry name" value="HATPase_C_sf"/>
</dbReference>
<dbReference type="InterPro" id="IPR003660">
    <property type="entry name" value="HAMP_dom"/>
</dbReference>
<dbReference type="Gene3D" id="1.10.287.130">
    <property type="match status" value="1"/>
</dbReference>
<keyword evidence="6" id="KW-0808">Transferase</keyword>
<organism evidence="18 19">
    <name type="scientific">Sporosarcina highlanderae</name>
    <dbReference type="NCBI Taxonomy" id="3035916"/>
    <lineage>
        <taxon>Bacteria</taxon>
        <taxon>Bacillati</taxon>
        <taxon>Bacillota</taxon>
        <taxon>Bacilli</taxon>
        <taxon>Bacillales</taxon>
        <taxon>Caryophanaceae</taxon>
        <taxon>Sporosarcina</taxon>
    </lineage>
</organism>
<dbReference type="RefSeq" id="WP_301241737.1">
    <property type="nucleotide sequence ID" value="NZ_JAROCC010000001.1"/>
</dbReference>
<keyword evidence="11 15" id="KW-1133">Transmembrane helix</keyword>
<feature type="domain" description="HAMP" evidence="17">
    <location>
        <begin position="175"/>
        <end position="229"/>
    </location>
</feature>
<keyword evidence="14" id="KW-0175">Coiled coil</keyword>
<dbReference type="Pfam" id="PF00512">
    <property type="entry name" value="HisKA"/>
    <property type="match status" value="1"/>
</dbReference>
<dbReference type="Gene3D" id="3.30.565.10">
    <property type="entry name" value="Histidine kinase-like ATPase, C-terminal domain"/>
    <property type="match status" value="1"/>
</dbReference>
<dbReference type="SMART" id="SM00387">
    <property type="entry name" value="HATPase_c"/>
    <property type="match status" value="1"/>
</dbReference>
<dbReference type="PANTHER" id="PTHR45528:SF1">
    <property type="entry name" value="SENSOR HISTIDINE KINASE CPXA"/>
    <property type="match status" value="1"/>
</dbReference>
<dbReference type="CDD" id="cd00082">
    <property type="entry name" value="HisKA"/>
    <property type="match status" value="1"/>
</dbReference>
<keyword evidence="8" id="KW-0547">Nucleotide-binding</keyword>
<dbReference type="GO" id="GO:0016301">
    <property type="term" value="F:kinase activity"/>
    <property type="evidence" value="ECO:0007669"/>
    <property type="project" value="UniProtKB-KW"/>
</dbReference>
<reference evidence="18" key="1">
    <citation type="submission" date="2023-03" db="EMBL/GenBank/DDBJ databases">
        <title>MT1 and MT2 Draft Genomes of Novel Species.</title>
        <authorList>
            <person name="Venkateswaran K."/>
        </authorList>
    </citation>
    <scope>NUCLEOTIDE SEQUENCE</scope>
    <source>
        <strain evidence="18">F6_3S_P_2</strain>
    </source>
</reference>
<evidence type="ECO:0000256" key="10">
    <source>
        <dbReference type="ARBA" id="ARBA00022840"/>
    </source>
</evidence>
<evidence type="ECO:0000256" key="12">
    <source>
        <dbReference type="ARBA" id="ARBA00023012"/>
    </source>
</evidence>
<gene>
    <name evidence="18" type="ORF">P5G49_01720</name>
</gene>
<keyword evidence="13 15" id="KW-0472">Membrane</keyword>
<evidence type="ECO:0000256" key="1">
    <source>
        <dbReference type="ARBA" id="ARBA00000085"/>
    </source>
</evidence>
<dbReference type="InterPro" id="IPR036097">
    <property type="entry name" value="HisK_dim/P_sf"/>
</dbReference>
<evidence type="ECO:0000256" key="9">
    <source>
        <dbReference type="ARBA" id="ARBA00022777"/>
    </source>
</evidence>
<keyword evidence="12" id="KW-0902">Two-component regulatory system</keyword>
<dbReference type="SMART" id="SM00388">
    <property type="entry name" value="HisKA"/>
    <property type="match status" value="1"/>
</dbReference>
<evidence type="ECO:0000256" key="7">
    <source>
        <dbReference type="ARBA" id="ARBA00022692"/>
    </source>
</evidence>
<dbReference type="Gene3D" id="6.10.340.10">
    <property type="match status" value="1"/>
</dbReference>
<evidence type="ECO:0000256" key="15">
    <source>
        <dbReference type="SAM" id="Phobius"/>
    </source>
</evidence>
<keyword evidence="9 18" id="KW-0418">Kinase</keyword>
<evidence type="ECO:0000256" key="8">
    <source>
        <dbReference type="ARBA" id="ARBA00022741"/>
    </source>
</evidence>
<sequence length="454" mass="51026">MKLKQKIHVFSTLLMFIILILANLVIYFLFERMSHDTEYQQLVGRSKELTAALSDLETEMDAGILLRAFVPANGAVSIVDSKNKSLINVQSVEGLGKINDQIKPEQSYLIGSMNGVESLSISVPIIWPTGEVVTLQMTQLLTDVEANKRVLKYVLIGVTIFAMVPIIFSSMTLGKIVTQPIEKLISAMNLNRQSGAYEKMTGNVNGKDELAQMERMFNEMMEQLEQNFRKQEQFVSNASHELKTPLTVIESYTRLLARRGFDNREVVDEALTAVISETGRMKDMIEQMLDLAKSGEAQTVEFTEVNLNQLLEGVVKPLRQAYGREIIIEADRKLIVETDGKFVKQLLFILLDNARKYSEQEIIASIYERENDVEVSIKDYGKGIPHVDLPHIFDRFYRVDSDRSRKTGGTGLGLSIAKEIADGLGATLTIDSVVDKGTVARFFIPKKGKTLRDF</sequence>
<keyword evidence="19" id="KW-1185">Reference proteome</keyword>
<evidence type="ECO:0000256" key="2">
    <source>
        <dbReference type="ARBA" id="ARBA00004651"/>
    </source>
</evidence>
<evidence type="ECO:0000313" key="19">
    <source>
        <dbReference type="Proteomes" id="UP001175097"/>
    </source>
</evidence>
<evidence type="ECO:0000256" key="4">
    <source>
        <dbReference type="ARBA" id="ARBA00022475"/>
    </source>
</evidence>
<feature type="domain" description="Histidine kinase" evidence="16">
    <location>
        <begin position="237"/>
        <end position="448"/>
    </location>
</feature>